<organism evidence="1 2">
    <name type="scientific">Pistacia atlantica</name>
    <dbReference type="NCBI Taxonomy" id="434234"/>
    <lineage>
        <taxon>Eukaryota</taxon>
        <taxon>Viridiplantae</taxon>
        <taxon>Streptophyta</taxon>
        <taxon>Embryophyta</taxon>
        <taxon>Tracheophyta</taxon>
        <taxon>Spermatophyta</taxon>
        <taxon>Magnoliopsida</taxon>
        <taxon>eudicotyledons</taxon>
        <taxon>Gunneridae</taxon>
        <taxon>Pentapetalae</taxon>
        <taxon>rosids</taxon>
        <taxon>malvids</taxon>
        <taxon>Sapindales</taxon>
        <taxon>Anacardiaceae</taxon>
        <taxon>Pistacia</taxon>
    </lineage>
</organism>
<evidence type="ECO:0000313" key="1">
    <source>
        <dbReference type="EMBL" id="KAJ0093815.1"/>
    </source>
</evidence>
<dbReference type="Proteomes" id="UP001164250">
    <property type="component" value="Chromosome 7"/>
</dbReference>
<gene>
    <name evidence="1" type="ORF">Patl1_25844</name>
</gene>
<reference evidence="2" key="1">
    <citation type="journal article" date="2023" name="G3 (Bethesda)">
        <title>Genome assembly and association tests identify interacting loci associated with vigor, precocity, and sex in interspecific pistachio rootstocks.</title>
        <authorList>
            <person name="Palmer W."/>
            <person name="Jacygrad E."/>
            <person name="Sagayaradj S."/>
            <person name="Cavanaugh K."/>
            <person name="Han R."/>
            <person name="Bertier L."/>
            <person name="Beede B."/>
            <person name="Kafkas S."/>
            <person name="Golino D."/>
            <person name="Preece J."/>
            <person name="Michelmore R."/>
        </authorList>
    </citation>
    <scope>NUCLEOTIDE SEQUENCE [LARGE SCALE GENOMIC DNA]</scope>
</reference>
<evidence type="ECO:0000313" key="2">
    <source>
        <dbReference type="Proteomes" id="UP001164250"/>
    </source>
</evidence>
<proteinExistence type="predicted"/>
<protein>
    <submittedName>
        <fullName evidence="1">Uncharacterized protein</fullName>
    </submittedName>
</protein>
<comment type="caution">
    <text evidence="1">The sequence shown here is derived from an EMBL/GenBank/DDBJ whole genome shotgun (WGS) entry which is preliminary data.</text>
</comment>
<name>A0ACC1B4I9_9ROSI</name>
<dbReference type="EMBL" id="CM047903">
    <property type="protein sequence ID" value="KAJ0093815.1"/>
    <property type="molecule type" value="Genomic_DNA"/>
</dbReference>
<accession>A0ACC1B4I9</accession>
<keyword evidence="2" id="KW-1185">Reference proteome</keyword>
<sequence>MEPFLLHCPHYCTPNKVLSTCHKYDVFNKYPTHDCHLKNPRRKPFLLSISGDSRRLLSRGGGGVPLPPLDLTEDNVRQVIAEARVELAQLFDTSVGITGVVELAELDGPFVKISLRGRFWHKRSTVVARLGNYLKLRIPVSLTIPYLFALIIPFGPFEYEVYKITGIIFIYFGKILMFDL</sequence>